<proteinExistence type="predicted"/>
<evidence type="ECO:0000313" key="3">
    <source>
        <dbReference type="Proteomes" id="UP000632659"/>
    </source>
</evidence>
<dbReference type="RefSeq" id="WP_187536289.1">
    <property type="nucleotide sequence ID" value="NZ_JACRTL010000002.1"/>
</dbReference>
<sequence>MQLNENISRYIKSHGIKQSYISEKTGLSRDTVCKILNNKRKISGDELFLICDAIKVDPKKFWGQEK</sequence>
<name>A0A8J6PHW3_9FIRM</name>
<organism evidence="2 3">
    <name type="scientific">Massiliimalia timonensis</name>
    <dbReference type="NCBI Taxonomy" id="1987501"/>
    <lineage>
        <taxon>Bacteria</taxon>
        <taxon>Bacillati</taxon>
        <taxon>Bacillota</taxon>
        <taxon>Clostridia</taxon>
        <taxon>Eubacteriales</taxon>
        <taxon>Oscillospiraceae</taxon>
        <taxon>Massiliimalia</taxon>
    </lineage>
</organism>
<dbReference type="SMART" id="SM00530">
    <property type="entry name" value="HTH_XRE"/>
    <property type="match status" value="1"/>
</dbReference>
<evidence type="ECO:0000259" key="1">
    <source>
        <dbReference type="PROSITE" id="PS50943"/>
    </source>
</evidence>
<protein>
    <submittedName>
        <fullName evidence="2">Helix-turn-helix transcriptional regulator</fullName>
    </submittedName>
</protein>
<keyword evidence="3" id="KW-1185">Reference proteome</keyword>
<gene>
    <name evidence="2" type="ORF">H8702_04260</name>
</gene>
<evidence type="ECO:0000313" key="2">
    <source>
        <dbReference type="EMBL" id="MBC8610340.1"/>
    </source>
</evidence>
<dbReference type="Gene3D" id="1.10.260.40">
    <property type="entry name" value="lambda repressor-like DNA-binding domains"/>
    <property type="match status" value="1"/>
</dbReference>
<dbReference type="PROSITE" id="PS50943">
    <property type="entry name" value="HTH_CROC1"/>
    <property type="match status" value="1"/>
</dbReference>
<dbReference type="InterPro" id="IPR010982">
    <property type="entry name" value="Lambda_DNA-bd_dom_sf"/>
</dbReference>
<dbReference type="Proteomes" id="UP000632659">
    <property type="component" value="Unassembled WGS sequence"/>
</dbReference>
<dbReference type="EMBL" id="JACRTL010000002">
    <property type="protein sequence ID" value="MBC8610340.1"/>
    <property type="molecule type" value="Genomic_DNA"/>
</dbReference>
<dbReference type="Pfam" id="PF01381">
    <property type="entry name" value="HTH_3"/>
    <property type="match status" value="1"/>
</dbReference>
<dbReference type="AlphaFoldDB" id="A0A8J6PHW3"/>
<dbReference type="SUPFAM" id="SSF47413">
    <property type="entry name" value="lambda repressor-like DNA-binding domains"/>
    <property type="match status" value="1"/>
</dbReference>
<reference evidence="2" key="1">
    <citation type="submission" date="2020-08" db="EMBL/GenBank/DDBJ databases">
        <title>Genome public.</title>
        <authorList>
            <person name="Liu C."/>
            <person name="Sun Q."/>
        </authorList>
    </citation>
    <scope>NUCLEOTIDE SEQUENCE</scope>
    <source>
        <strain evidence="2">NSJ-15</strain>
    </source>
</reference>
<comment type="caution">
    <text evidence="2">The sequence shown here is derived from an EMBL/GenBank/DDBJ whole genome shotgun (WGS) entry which is preliminary data.</text>
</comment>
<feature type="domain" description="HTH cro/C1-type" evidence="1">
    <location>
        <begin position="7"/>
        <end position="61"/>
    </location>
</feature>
<accession>A0A8J6PHW3</accession>
<dbReference type="GO" id="GO:0003677">
    <property type="term" value="F:DNA binding"/>
    <property type="evidence" value="ECO:0007669"/>
    <property type="project" value="InterPro"/>
</dbReference>
<dbReference type="InterPro" id="IPR001387">
    <property type="entry name" value="Cro/C1-type_HTH"/>
</dbReference>